<dbReference type="STRING" id="670483.S7Q7X6"/>
<feature type="compositionally biased region" description="Acidic residues" evidence="1">
    <location>
        <begin position="569"/>
        <end position="587"/>
    </location>
</feature>
<feature type="compositionally biased region" description="Basic residues" evidence="1">
    <location>
        <begin position="501"/>
        <end position="511"/>
    </location>
</feature>
<name>S7Q7X6_GLOTA</name>
<feature type="compositionally biased region" description="Low complexity" evidence="1">
    <location>
        <begin position="439"/>
        <end position="448"/>
    </location>
</feature>
<accession>S7Q7X6</accession>
<organism evidence="2 3">
    <name type="scientific">Gloeophyllum trabeum (strain ATCC 11539 / FP-39264 / Madison 617)</name>
    <name type="common">Brown rot fungus</name>
    <dbReference type="NCBI Taxonomy" id="670483"/>
    <lineage>
        <taxon>Eukaryota</taxon>
        <taxon>Fungi</taxon>
        <taxon>Dikarya</taxon>
        <taxon>Basidiomycota</taxon>
        <taxon>Agaricomycotina</taxon>
        <taxon>Agaricomycetes</taxon>
        <taxon>Gloeophyllales</taxon>
        <taxon>Gloeophyllaceae</taxon>
        <taxon>Gloeophyllum</taxon>
    </lineage>
</organism>
<dbReference type="KEGG" id="gtr:GLOTRDRAFT_120748"/>
<gene>
    <name evidence="2" type="ORF">GLOTRDRAFT_120748</name>
</gene>
<dbReference type="RefSeq" id="XP_007864869.1">
    <property type="nucleotide sequence ID" value="XM_007866678.1"/>
</dbReference>
<dbReference type="AlphaFoldDB" id="S7Q7X6"/>
<dbReference type="Proteomes" id="UP000030669">
    <property type="component" value="Unassembled WGS sequence"/>
</dbReference>
<dbReference type="EMBL" id="KB469300">
    <property type="protein sequence ID" value="EPQ56086.1"/>
    <property type="molecule type" value="Genomic_DNA"/>
</dbReference>
<reference evidence="2 3" key="1">
    <citation type="journal article" date="2012" name="Science">
        <title>The Paleozoic origin of enzymatic lignin decomposition reconstructed from 31 fungal genomes.</title>
        <authorList>
            <person name="Floudas D."/>
            <person name="Binder M."/>
            <person name="Riley R."/>
            <person name="Barry K."/>
            <person name="Blanchette R.A."/>
            <person name="Henrissat B."/>
            <person name="Martinez A.T."/>
            <person name="Otillar R."/>
            <person name="Spatafora J.W."/>
            <person name="Yadav J.S."/>
            <person name="Aerts A."/>
            <person name="Benoit I."/>
            <person name="Boyd A."/>
            <person name="Carlson A."/>
            <person name="Copeland A."/>
            <person name="Coutinho P.M."/>
            <person name="de Vries R.P."/>
            <person name="Ferreira P."/>
            <person name="Findley K."/>
            <person name="Foster B."/>
            <person name="Gaskell J."/>
            <person name="Glotzer D."/>
            <person name="Gorecki P."/>
            <person name="Heitman J."/>
            <person name="Hesse C."/>
            <person name="Hori C."/>
            <person name="Igarashi K."/>
            <person name="Jurgens J.A."/>
            <person name="Kallen N."/>
            <person name="Kersten P."/>
            <person name="Kohler A."/>
            <person name="Kuees U."/>
            <person name="Kumar T.K.A."/>
            <person name="Kuo A."/>
            <person name="LaButti K."/>
            <person name="Larrondo L.F."/>
            <person name="Lindquist E."/>
            <person name="Ling A."/>
            <person name="Lombard V."/>
            <person name="Lucas S."/>
            <person name="Lundell T."/>
            <person name="Martin R."/>
            <person name="McLaughlin D.J."/>
            <person name="Morgenstern I."/>
            <person name="Morin E."/>
            <person name="Murat C."/>
            <person name="Nagy L.G."/>
            <person name="Nolan M."/>
            <person name="Ohm R.A."/>
            <person name="Patyshakuliyeva A."/>
            <person name="Rokas A."/>
            <person name="Ruiz-Duenas F.J."/>
            <person name="Sabat G."/>
            <person name="Salamov A."/>
            <person name="Samejima M."/>
            <person name="Schmutz J."/>
            <person name="Slot J.C."/>
            <person name="St John F."/>
            <person name="Stenlid J."/>
            <person name="Sun H."/>
            <person name="Sun S."/>
            <person name="Syed K."/>
            <person name="Tsang A."/>
            <person name="Wiebenga A."/>
            <person name="Young D."/>
            <person name="Pisabarro A."/>
            <person name="Eastwood D.C."/>
            <person name="Martin F."/>
            <person name="Cullen D."/>
            <person name="Grigoriev I.V."/>
            <person name="Hibbett D.S."/>
        </authorList>
    </citation>
    <scope>NUCLEOTIDE SEQUENCE [LARGE SCALE GENOMIC DNA]</scope>
    <source>
        <strain evidence="2 3">ATCC 11539</strain>
    </source>
</reference>
<dbReference type="OrthoDB" id="3270344at2759"/>
<sequence>MMASDEHTPAPPDTQVPDVQAAPEPMEQDPLDSPTEQGRGEYETGRVICEICGEGISFRDEATGGFTLNHWEAHRSVCVAVNQITLDPPGAAPIRLPPTHPSSLASTSSVMALGPNSSLVTTQILPVPSKRRRAKRSEEERISYLRNDPHVAQFEAYRVLCGNCNKWIRLRPNSTYCSIPWDAHRKSCLARKGPGARRSKKPKSESSTAPPDPRVAYFAKDPEVRRYEGDRVLCNMCARWVSLTSDKDEDEEEKEGEDGEDEEEEEEEEDLDDAVVKRWLKHRTACRADPDRRAEGAEDVGKPGSAESEAQPHENENDAASQAGSPAASFESATPAPGNDPASSPSAKQGAGRRMNAEQRAAVLRADPLIGRVEPNRVFCTLCEKWVQLRQDSTYCAYPWTMHRGKCLRRRERRVQKAAEAAEVKAQQEELRRQRMEARMAAAAAGEAQGEEEEEDEGKGEKAVGDDELEDPESEEGVDSEDEAERERRREERKRALAEKKKVKKRRRGRPRKDEQREGLGAVMSGVNGAGAAAVNGHGLAGAGMNIQVWKLGTAVPGTTFIHENEIGGVEEDEEDEEDELDEDEPGEGDRKRRKIDAGPRLADLDSPEGRASFIHASVDYLLHTTYEATDELTIPVLVDYLNAAMPRDKHEDFDRTEVAKALAVEEGSEVIRPCGPGYVNGNSNGH</sequence>
<dbReference type="HOGENOM" id="CLU_009185_0_0_1"/>
<evidence type="ECO:0000256" key="1">
    <source>
        <dbReference type="SAM" id="MobiDB-lite"/>
    </source>
</evidence>
<feature type="compositionally biased region" description="Basic and acidic residues" evidence="1">
    <location>
        <begin position="485"/>
        <end position="500"/>
    </location>
</feature>
<dbReference type="eggNOG" id="ENOG502SHU1">
    <property type="taxonomic scope" value="Eukaryota"/>
</dbReference>
<feature type="compositionally biased region" description="Acidic residues" evidence="1">
    <location>
        <begin position="449"/>
        <end position="458"/>
    </location>
</feature>
<keyword evidence="3" id="KW-1185">Reference proteome</keyword>
<dbReference type="OMA" id="KHWDAHR"/>
<evidence type="ECO:0000313" key="2">
    <source>
        <dbReference type="EMBL" id="EPQ56086.1"/>
    </source>
</evidence>
<feature type="region of interest" description="Disordered" evidence="1">
    <location>
        <begin position="1"/>
        <end position="41"/>
    </location>
</feature>
<feature type="region of interest" description="Disordered" evidence="1">
    <location>
        <begin position="190"/>
        <end position="215"/>
    </location>
</feature>
<evidence type="ECO:0000313" key="3">
    <source>
        <dbReference type="Proteomes" id="UP000030669"/>
    </source>
</evidence>
<feature type="region of interest" description="Disordered" evidence="1">
    <location>
        <begin position="245"/>
        <end position="275"/>
    </location>
</feature>
<feature type="region of interest" description="Disordered" evidence="1">
    <location>
        <begin position="566"/>
        <end position="608"/>
    </location>
</feature>
<proteinExistence type="predicted"/>
<feature type="region of interest" description="Disordered" evidence="1">
    <location>
        <begin position="290"/>
        <end position="358"/>
    </location>
</feature>
<protein>
    <submittedName>
        <fullName evidence="2">Uncharacterized protein</fullName>
    </submittedName>
</protein>
<feature type="compositionally biased region" description="Basic residues" evidence="1">
    <location>
        <begin position="190"/>
        <end position="201"/>
    </location>
</feature>
<feature type="compositionally biased region" description="Acidic residues" evidence="1">
    <location>
        <begin position="466"/>
        <end position="484"/>
    </location>
</feature>
<feature type="region of interest" description="Disordered" evidence="1">
    <location>
        <begin position="435"/>
        <end position="522"/>
    </location>
</feature>
<feature type="compositionally biased region" description="Basic and acidic residues" evidence="1">
    <location>
        <begin position="290"/>
        <end position="301"/>
    </location>
</feature>
<feature type="compositionally biased region" description="Acidic residues" evidence="1">
    <location>
        <begin position="247"/>
        <end position="273"/>
    </location>
</feature>
<dbReference type="GeneID" id="19300673"/>